<accession>A0AAD1WSP4</accession>
<proteinExistence type="predicted"/>
<dbReference type="AlphaFoldDB" id="A0AAD1WSP4"/>
<gene>
    <name evidence="1" type="ORF">PECUL_23A025911</name>
</gene>
<dbReference type="EMBL" id="OW240923">
    <property type="protein sequence ID" value="CAH2324732.1"/>
    <property type="molecule type" value="Genomic_DNA"/>
</dbReference>
<protein>
    <submittedName>
        <fullName evidence="1">Uncharacterized protein</fullName>
    </submittedName>
</protein>
<evidence type="ECO:0000313" key="1">
    <source>
        <dbReference type="EMBL" id="CAH2324732.1"/>
    </source>
</evidence>
<sequence length="132" mass="14929">MADTTCINNFSAIQLNVMNRLDITFTNFWHKLDQKLHQPTQTQVSDHSQTAAPVIQSSLKWQKSTRKPSLLLKVTQRQALKRSTAAPREEIAQLGKLQTLVFECTSTSSTELRCLQHSFLMRDCVLSLKGIG</sequence>
<dbReference type="Proteomes" id="UP001295444">
    <property type="component" value="Chromosome 12"/>
</dbReference>
<keyword evidence="2" id="KW-1185">Reference proteome</keyword>
<organism evidence="1 2">
    <name type="scientific">Pelobates cultripes</name>
    <name type="common">Western spadefoot toad</name>
    <dbReference type="NCBI Taxonomy" id="61616"/>
    <lineage>
        <taxon>Eukaryota</taxon>
        <taxon>Metazoa</taxon>
        <taxon>Chordata</taxon>
        <taxon>Craniata</taxon>
        <taxon>Vertebrata</taxon>
        <taxon>Euteleostomi</taxon>
        <taxon>Amphibia</taxon>
        <taxon>Batrachia</taxon>
        <taxon>Anura</taxon>
        <taxon>Pelobatoidea</taxon>
        <taxon>Pelobatidae</taxon>
        <taxon>Pelobates</taxon>
    </lineage>
</organism>
<name>A0AAD1WSP4_PELCU</name>
<evidence type="ECO:0000313" key="2">
    <source>
        <dbReference type="Proteomes" id="UP001295444"/>
    </source>
</evidence>
<reference evidence="1" key="1">
    <citation type="submission" date="2022-03" db="EMBL/GenBank/DDBJ databases">
        <authorList>
            <person name="Alioto T."/>
            <person name="Alioto T."/>
            <person name="Gomez Garrido J."/>
        </authorList>
    </citation>
    <scope>NUCLEOTIDE SEQUENCE</scope>
</reference>